<name>R7UIE4_CAPTE</name>
<proteinExistence type="inferred from homology"/>
<dbReference type="Proteomes" id="UP000014760">
    <property type="component" value="Unassembled WGS sequence"/>
</dbReference>
<dbReference type="SUPFAM" id="SSF82185">
    <property type="entry name" value="Histone H3 K4-specific methyltransferase SET7/9 N-terminal domain"/>
    <property type="match status" value="2"/>
</dbReference>
<evidence type="ECO:0000256" key="2">
    <source>
        <dbReference type="ARBA" id="ARBA00004184"/>
    </source>
</evidence>
<evidence type="ECO:0000313" key="13">
    <source>
        <dbReference type="EnsemblMetazoa" id="CapteP177895"/>
    </source>
</evidence>
<feature type="region of interest" description="Disordered" evidence="11">
    <location>
        <begin position="243"/>
        <end position="288"/>
    </location>
</feature>
<evidence type="ECO:0000256" key="5">
    <source>
        <dbReference type="ARBA" id="ARBA00022475"/>
    </source>
</evidence>
<dbReference type="EMBL" id="AMQN01007675">
    <property type="status" value="NOT_ANNOTATED_CDS"/>
    <property type="molecule type" value="Genomic_DNA"/>
</dbReference>
<evidence type="ECO:0008006" key="15">
    <source>
        <dbReference type="Google" id="ProtNLM"/>
    </source>
</evidence>
<dbReference type="FunFam" id="2.20.110.10:FF:000013">
    <property type="entry name" value="Putative Junctophilin-1"/>
    <property type="match status" value="1"/>
</dbReference>
<dbReference type="InterPro" id="IPR017191">
    <property type="entry name" value="Junctophilin"/>
</dbReference>
<dbReference type="GO" id="GO:0005789">
    <property type="term" value="C:endoplasmic reticulum membrane"/>
    <property type="evidence" value="ECO:0007669"/>
    <property type="project" value="UniProtKB-SubCell"/>
</dbReference>
<feature type="region of interest" description="Disordered" evidence="11">
    <location>
        <begin position="399"/>
        <end position="443"/>
    </location>
</feature>
<evidence type="ECO:0000256" key="7">
    <source>
        <dbReference type="ARBA" id="ARBA00022737"/>
    </source>
</evidence>
<keyword evidence="7" id="KW-0677">Repeat</keyword>
<evidence type="ECO:0000256" key="1">
    <source>
        <dbReference type="ARBA" id="ARBA00004163"/>
    </source>
</evidence>
<protein>
    <recommendedName>
        <fullName evidence="15">Junctophilin</fullName>
    </recommendedName>
</protein>
<evidence type="ECO:0000256" key="11">
    <source>
        <dbReference type="SAM" id="MobiDB-lite"/>
    </source>
</evidence>
<dbReference type="PANTHER" id="PTHR23085:SF16">
    <property type="entry name" value="GH28348P"/>
    <property type="match status" value="1"/>
</dbReference>
<reference evidence="12 14" key="2">
    <citation type="journal article" date="2013" name="Nature">
        <title>Insights into bilaterian evolution from three spiralian genomes.</title>
        <authorList>
            <person name="Simakov O."/>
            <person name="Marletaz F."/>
            <person name="Cho S.J."/>
            <person name="Edsinger-Gonzales E."/>
            <person name="Havlak P."/>
            <person name="Hellsten U."/>
            <person name="Kuo D.H."/>
            <person name="Larsson T."/>
            <person name="Lv J."/>
            <person name="Arendt D."/>
            <person name="Savage R."/>
            <person name="Osoegawa K."/>
            <person name="de Jong P."/>
            <person name="Grimwood J."/>
            <person name="Chapman J.A."/>
            <person name="Shapiro H."/>
            <person name="Aerts A."/>
            <person name="Otillar R.P."/>
            <person name="Terry A.Y."/>
            <person name="Boore J.L."/>
            <person name="Grigoriev I.V."/>
            <person name="Lindberg D.R."/>
            <person name="Seaver E.C."/>
            <person name="Weisblat D.A."/>
            <person name="Putnam N.H."/>
            <person name="Rokhsar D.S."/>
        </authorList>
    </citation>
    <scope>NUCLEOTIDE SEQUENCE</scope>
    <source>
        <strain evidence="12 14">I ESC-2004</strain>
    </source>
</reference>
<keyword evidence="9" id="KW-1133">Transmembrane helix</keyword>
<dbReference type="HOGENOM" id="CLU_008078_4_1_1"/>
<evidence type="ECO:0000313" key="12">
    <source>
        <dbReference type="EMBL" id="ELU05873.1"/>
    </source>
</evidence>
<feature type="compositionally biased region" description="Polar residues" evidence="11">
    <location>
        <begin position="248"/>
        <end position="288"/>
    </location>
</feature>
<keyword evidence="8" id="KW-0256">Endoplasmic reticulum</keyword>
<dbReference type="AlphaFoldDB" id="R7UIE4"/>
<accession>R7UIE4</accession>
<evidence type="ECO:0000256" key="8">
    <source>
        <dbReference type="ARBA" id="ARBA00022824"/>
    </source>
</evidence>
<evidence type="ECO:0000256" key="4">
    <source>
        <dbReference type="ARBA" id="ARBA00008599"/>
    </source>
</evidence>
<keyword evidence="6" id="KW-0812">Transmembrane</keyword>
<dbReference type="GO" id="GO:0030314">
    <property type="term" value="C:junctional membrane complex"/>
    <property type="evidence" value="ECO:0007669"/>
    <property type="project" value="InterPro"/>
</dbReference>
<organism evidence="12">
    <name type="scientific">Capitella teleta</name>
    <name type="common">Polychaete worm</name>
    <dbReference type="NCBI Taxonomy" id="283909"/>
    <lineage>
        <taxon>Eukaryota</taxon>
        <taxon>Metazoa</taxon>
        <taxon>Spiralia</taxon>
        <taxon>Lophotrochozoa</taxon>
        <taxon>Annelida</taxon>
        <taxon>Polychaeta</taxon>
        <taxon>Sedentaria</taxon>
        <taxon>Scolecida</taxon>
        <taxon>Capitellidae</taxon>
        <taxon>Capitella</taxon>
    </lineage>
</organism>
<dbReference type="OrthoDB" id="284854at2759"/>
<reference evidence="13" key="3">
    <citation type="submission" date="2015-06" db="UniProtKB">
        <authorList>
            <consortium name="EnsemblMetazoa"/>
        </authorList>
    </citation>
    <scope>IDENTIFICATION</scope>
</reference>
<dbReference type="PANTHER" id="PTHR23085">
    <property type="entry name" value="GH28348P"/>
    <property type="match status" value="1"/>
</dbReference>
<comment type="subcellular location">
    <subcellularLocation>
        <location evidence="3">Cell membrane</location>
    </subcellularLocation>
    <subcellularLocation>
        <location evidence="2">Endomembrane system</location>
        <topology evidence="2">Peripheral membrane protein</topology>
    </subcellularLocation>
    <subcellularLocation>
        <location evidence="1">Endoplasmic reticulum membrane</location>
        <topology evidence="1">Single-pass type IV membrane protein</topology>
    </subcellularLocation>
</comment>
<dbReference type="OMA" id="FSAQHNA"/>
<keyword evidence="14" id="KW-1185">Reference proteome</keyword>
<evidence type="ECO:0000256" key="10">
    <source>
        <dbReference type="ARBA" id="ARBA00023136"/>
    </source>
</evidence>
<dbReference type="Gene3D" id="2.20.110.10">
    <property type="entry name" value="Histone H3 K4-specific methyltransferase SET7/9 N-terminal domain"/>
    <property type="match status" value="4"/>
</dbReference>
<evidence type="ECO:0000313" key="14">
    <source>
        <dbReference type="Proteomes" id="UP000014760"/>
    </source>
</evidence>
<keyword evidence="5" id="KW-1003">Cell membrane</keyword>
<feature type="compositionally biased region" description="Basic and acidic residues" evidence="11">
    <location>
        <begin position="401"/>
        <end position="443"/>
    </location>
</feature>
<keyword evidence="10" id="KW-0472">Membrane</keyword>
<reference evidence="14" key="1">
    <citation type="submission" date="2012-12" db="EMBL/GenBank/DDBJ databases">
        <authorList>
            <person name="Hellsten U."/>
            <person name="Grimwood J."/>
            <person name="Chapman J.A."/>
            <person name="Shapiro H."/>
            <person name="Aerts A."/>
            <person name="Otillar R.P."/>
            <person name="Terry A.Y."/>
            <person name="Boore J.L."/>
            <person name="Simakov O."/>
            <person name="Marletaz F."/>
            <person name="Cho S.-J."/>
            <person name="Edsinger-Gonzales E."/>
            <person name="Havlak P."/>
            <person name="Kuo D.-H."/>
            <person name="Larsson T."/>
            <person name="Lv J."/>
            <person name="Arendt D."/>
            <person name="Savage R."/>
            <person name="Osoegawa K."/>
            <person name="de Jong P."/>
            <person name="Lindberg D.R."/>
            <person name="Seaver E.C."/>
            <person name="Weisblat D.A."/>
            <person name="Putnam N.H."/>
            <person name="Grigoriev I.V."/>
            <person name="Rokhsar D.S."/>
        </authorList>
    </citation>
    <scope>NUCLEOTIDE SEQUENCE</scope>
    <source>
        <strain evidence="14">I ESC-2004</strain>
    </source>
</reference>
<dbReference type="Pfam" id="PF02493">
    <property type="entry name" value="MORN"/>
    <property type="match status" value="8"/>
</dbReference>
<dbReference type="EMBL" id="KB301152">
    <property type="protein sequence ID" value="ELU05873.1"/>
    <property type="molecule type" value="Genomic_DNA"/>
</dbReference>
<gene>
    <name evidence="12" type="ORF">CAPTEDRAFT_177895</name>
</gene>
<sequence length="443" mass="49149">MSGGGRFDFDDGGTYVGGWEDGKAHGFGVCTGPKGQGEYSGAWQAGFEFSGVYTWPSGNCYEGQWTQGKRHGAGIENKGRWTYRGEWTQGFKGRYGVRQSTSSGAKYEGTWTTGLQDGYGVETYADGGTYQGQWLRGMRHGYGVRTSVQYGLASHYRPKALRASLTSLRSEQEEDHVVKDRDRKLDESRGGFVLRAKSDDEAQLRRPSIFDKQGRTSLRRTLVQGLRLRKQKSTGDIIEAPPHRHRQQASVRSTISNISHASADSSQSGVTTGSMYTDSNNSFVSQDDINDTNVTETYTGEWKNDKRSGFGISERSDGLKYEGEWYNNKKYGYGVTTFKDQTKEEGKYKNNVLVSSGKKSKFFLIRSSKLREGVDNAVAAAQRAAQIAQQKADIAISRMTNAREKADQADRAAAKSNEDSAKARIKAREVAPEFHQPGEHDLT</sequence>
<dbReference type="GO" id="GO:0005886">
    <property type="term" value="C:plasma membrane"/>
    <property type="evidence" value="ECO:0007669"/>
    <property type="project" value="UniProtKB-SubCell"/>
</dbReference>
<comment type="similarity">
    <text evidence="4">Belongs to the junctophilin family.</text>
</comment>
<dbReference type="SMART" id="SM00698">
    <property type="entry name" value="MORN"/>
    <property type="match status" value="7"/>
</dbReference>
<dbReference type="STRING" id="283909.R7UIE4"/>
<dbReference type="FunFam" id="2.20.110.10:FF:000001">
    <property type="entry name" value="Junctophilin"/>
    <property type="match status" value="1"/>
</dbReference>
<dbReference type="InterPro" id="IPR003409">
    <property type="entry name" value="MORN"/>
</dbReference>
<evidence type="ECO:0000256" key="9">
    <source>
        <dbReference type="ARBA" id="ARBA00022989"/>
    </source>
</evidence>
<evidence type="ECO:0000256" key="6">
    <source>
        <dbReference type="ARBA" id="ARBA00022692"/>
    </source>
</evidence>
<dbReference type="EnsemblMetazoa" id="CapteT177895">
    <property type="protein sequence ID" value="CapteP177895"/>
    <property type="gene ID" value="CapteG177895"/>
</dbReference>
<evidence type="ECO:0000256" key="3">
    <source>
        <dbReference type="ARBA" id="ARBA00004236"/>
    </source>
</evidence>